<evidence type="ECO:0000313" key="3">
    <source>
        <dbReference type="EMBL" id="GAU99391.1"/>
    </source>
</evidence>
<name>A0A1D1VCL8_RAMVA</name>
<dbReference type="EMBL" id="BDGG01000005">
    <property type="protein sequence ID" value="GAU99391.1"/>
    <property type="molecule type" value="Genomic_DNA"/>
</dbReference>
<dbReference type="Pfam" id="PF11717">
    <property type="entry name" value="Tudor-knot"/>
    <property type="match status" value="1"/>
</dbReference>
<proteinExistence type="predicted"/>
<sequence>MTEVECSAAANGDLSTMITSSKVDANSSERTVKIRVMEDDTNMRLEDFTQSFATGQVVWAINKGWRKAKIIAMETDKYPGDHSFPVPVYKVHYLRFGKRYDEWMFGDSIMRVGTENDAKAAAENEAFVRTTVTKRMRKKATKKGETGMETVKENESMPKAVTPLYSAETLPEISDVRENSVLDSSFDGPPSNMAEVEVSTEHVQQEDRSDDGRLVIDKEAHIERVTGRVSAEFTNKAAPTATKEDNDKDDTSGASPLKRGHGRPAKGAAKGAKRNNRTNTAQTSQPRSKAKEPEPVDCSEDEDLEEDDNIESANKVFKDAVFHSTAAI</sequence>
<keyword evidence="4" id="KW-1185">Reference proteome</keyword>
<dbReference type="AlphaFoldDB" id="A0A1D1VCL8"/>
<gene>
    <name evidence="3" type="primary">RvY_10405</name>
    <name evidence="3" type="synonym">RvY_10405.1</name>
    <name evidence="3" type="ORF">RvY_10405-1</name>
</gene>
<feature type="domain" description="Tudor-knot" evidence="2">
    <location>
        <begin position="59"/>
        <end position="109"/>
    </location>
</feature>
<evidence type="ECO:0000256" key="1">
    <source>
        <dbReference type="SAM" id="MobiDB-lite"/>
    </source>
</evidence>
<dbReference type="Proteomes" id="UP000186922">
    <property type="component" value="Unassembled WGS sequence"/>
</dbReference>
<dbReference type="SUPFAM" id="SSF54160">
    <property type="entry name" value="Chromo domain-like"/>
    <property type="match status" value="1"/>
</dbReference>
<evidence type="ECO:0000313" key="4">
    <source>
        <dbReference type="Proteomes" id="UP000186922"/>
    </source>
</evidence>
<feature type="region of interest" description="Disordered" evidence="1">
    <location>
        <begin position="183"/>
        <end position="218"/>
    </location>
</feature>
<reference evidence="3 4" key="1">
    <citation type="journal article" date="2016" name="Nat. Commun.">
        <title>Extremotolerant tardigrade genome and improved radiotolerance of human cultured cells by tardigrade-unique protein.</title>
        <authorList>
            <person name="Hashimoto T."/>
            <person name="Horikawa D.D."/>
            <person name="Saito Y."/>
            <person name="Kuwahara H."/>
            <person name="Kozuka-Hata H."/>
            <person name="Shin-I T."/>
            <person name="Minakuchi Y."/>
            <person name="Ohishi K."/>
            <person name="Motoyama A."/>
            <person name="Aizu T."/>
            <person name="Enomoto A."/>
            <person name="Kondo K."/>
            <person name="Tanaka S."/>
            <person name="Hara Y."/>
            <person name="Koshikawa S."/>
            <person name="Sagara H."/>
            <person name="Miura T."/>
            <person name="Yokobori S."/>
            <person name="Miyagawa K."/>
            <person name="Suzuki Y."/>
            <person name="Kubo T."/>
            <person name="Oyama M."/>
            <person name="Kohara Y."/>
            <person name="Fujiyama A."/>
            <person name="Arakawa K."/>
            <person name="Katayama T."/>
            <person name="Toyoda A."/>
            <person name="Kunieda T."/>
        </authorList>
    </citation>
    <scope>NUCLEOTIDE SEQUENCE [LARGE SCALE GENOMIC DNA]</scope>
    <source>
        <strain evidence="3 4">YOKOZUNA-1</strain>
    </source>
</reference>
<comment type="caution">
    <text evidence="3">The sequence shown here is derived from an EMBL/GenBank/DDBJ whole genome shotgun (WGS) entry which is preliminary data.</text>
</comment>
<feature type="compositionally biased region" description="Basic and acidic residues" evidence="1">
    <location>
        <begin position="242"/>
        <end position="251"/>
    </location>
</feature>
<dbReference type="InterPro" id="IPR016197">
    <property type="entry name" value="Chromo-like_dom_sf"/>
</dbReference>
<organism evidence="3 4">
    <name type="scientific">Ramazzottius varieornatus</name>
    <name type="common">Water bear</name>
    <name type="synonym">Tardigrade</name>
    <dbReference type="NCBI Taxonomy" id="947166"/>
    <lineage>
        <taxon>Eukaryota</taxon>
        <taxon>Metazoa</taxon>
        <taxon>Ecdysozoa</taxon>
        <taxon>Tardigrada</taxon>
        <taxon>Eutardigrada</taxon>
        <taxon>Parachela</taxon>
        <taxon>Hypsibioidea</taxon>
        <taxon>Ramazzottiidae</taxon>
        <taxon>Ramazzottius</taxon>
    </lineage>
</organism>
<feature type="compositionally biased region" description="Acidic residues" evidence="1">
    <location>
        <begin position="295"/>
        <end position="310"/>
    </location>
</feature>
<dbReference type="Gene3D" id="2.30.30.140">
    <property type="match status" value="1"/>
</dbReference>
<feature type="compositionally biased region" description="Basic and acidic residues" evidence="1">
    <location>
        <begin position="199"/>
        <end position="218"/>
    </location>
</feature>
<evidence type="ECO:0000259" key="2">
    <source>
        <dbReference type="Pfam" id="PF11717"/>
    </source>
</evidence>
<feature type="compositionally biased region" description="Polar residues" evidence="1">
    <location>
        <begin position="278"/>
        <end position="287"/>
    </location>
</feature>
<dbReference type="InterPro" id="IPR025995">
    <property type="entry name" value="Tudor-knot"/>
</dbReference>
<accession>A0A1D1VCL8</accession>
<protein>
    <recommendedName>
        <fullName evidence="2">Tudor-knot domain-containing protein</fullName>
    </recommendedName>
</protein>
<feature type="region of interest" description="Disordered" evidence="1">
    <location>
        <begin position="230"/>
        <end position="314"/>
    </location>
</feature>